<dbReference type="AlphaFoldDB" id="A0A1B9GRU3"/>
<accession>A0A1B9GRU3</accession>
<name>A0A1B9GRU3_9TREE</name>
<feature type="region of interest" description="Disordered" evidence="1">
    <location>
        <begin position="1"/>
        <end position="32"/>
    </location>
</feature>
<gene>
    <name evidence="2" type="ORF">I316_04494</name>
</gene>
<organism evidence="2 3">
    <name type="scientific">Kwoniella heveanensis BCC8398</name>
    <dbReference type="NCBI Taxonomy" id="1296120"/>
    <lineage>
        <taxon>Eukaryota</taxon>
        <taxon>Fungi</taxon>
        <taxon>Dikarya</taxon>
        <taxon>Basidiomycota</taxon>
        <taxon>Agaricomycotina</taxon>
        <taxon>Tremellomycetes</taxon>
        <taxon>Tremellales</taxon>
        <taxon>Cryptococcaceae</taxon>
        <taxon>Kwoniella</taxon>
    </lineage>
</organism>
<evidence type="ECO:0000313" key="2">
    <source>
        <dbReference type="EMBL" id="OCF33782.1"/>
    </source>
</evidence>
<evidence type="ECO:0000256" key="1">
    <source>
        <dbReference type="SAM" id="MobiDB-lite"/>
    </source>
</evidence>
<keyword evidence="3" id="KW-1185">Reference proteome</keyword>
<evidence type="ECO:0000313" key="3">
    <source>
        <dbReference type="Proteomes" id="UP000092666"/>
    </source>
</evidence>
<sequence length="263" mass="29945">MPPRRPATNKRPPSKRSKPTTTGQPPPSYAAPPVNSFAKLPAEILYMIFTDISPKTIDLHRWILVDKWMYEAFVLQLYRALKINASTAGSIFKGINYSLEEEDGVVNEGSGESRGEEEGSKNGRKMRKERTESAGKLQSNDAGTAFGLDPLSINLRKIRALQQTETLIITDWDGAKAVAMALGQKDQGRSLEEEFSRKWRKAKENAYKTWYRIPEGSISVGDEMYWNRIAKMFREVNKVSFAAKLLCSKDFWPFNWWEPNDTD</sequence>
<feature type="compositionally biased region" description="Basic and acidic residues" evidence="1">
    <location>
        <begin position="111"/>
        <end position="121"/>
    </location>
</feature>
<feature type="region of interest" description="Disordered" evidence="1">
    <location>
        <begin position="104"/>
        <end position="141"/>
    </location>
</feature>
<proteinExistence type="predicted"/>
<dbReference type="EMBL" id="KI669503">
    <property type="protein sequence ID" value="OCF33782.1"/>
    <property type="molecule type" value="Genomic_DNA"/>
</dbReference>
<evidence type="ECO:0008006" key="4">
    <source>
        <dbReference type="Google" id="ProtNLM"/>
    </source>
</evidence>
<protein>
    <recommendedName>
        <fullName evidence="4">F-box domain-containing protein</fullName>
    </recommendedName>
</protein>
<dbReference type="Proteomes" id="UP000092666">
    <property type="component" value="Unassembled WGS sequence"/>
</dbReference>
<reference evidence="3" key="2">
    <citation type="submission" date="2013-12" db="EMBL/GenBank/DDBJ databases">
        <title>Evolution of pathogenesis and genome organization in the Tremellales.</title>
        <authorList>
            <person name="Cuomo C."/>
            <person name="Litvintseva A."/>
            <person name="Heitman J."/>
            <person name="Chen Y."/>
            <person name="Sun S."/>
            <person name="Springer D."/>
            <person name="Dromer F."/>
            <person name="Young S."/>
            <person name="Zeng Q."/>
            <person name="Chapman S."/>
            <person name="Gujja S."/>
            <person name="Saif S."/>
            <person name="Birren B."/>
        </authorList>
    </citation>
    <scope>NUCLEOTIDE SEQUENCE [LARGE SCALE GENOMIC DNA]</scope>
    <source>
        <strain evidence="3">BCC8398</strain>
    </source>
</reference>
<reference evidence="2 3" key="1">
    <citation type="submission" date="2013-07" db="EMBL/GenBank/DDBJ databases">
        <title>The Genome Sequence of Cryptococcus heveanensis BCC8398.</title>
        <authorList>
            <consortium name="The Broad Institute Genome Sequencing Platform"/>
            <person name="Cuomo C."/>
            <person name="Litvintseva A."/>
            <person name="Chen Y."/>
            <person name="Heitman J."/>
            <person name="Sun S."/>
            <person name="Springer D."/>
            <person name="Dromer F."/>
            <person name="Young S.K."/>
            <person name="Zeng Q."/>
            <person name="Gargeya S."/>
            <person name="Fitzgerald M."/>
            <person name="Abouelleil A."/>
            <person name="Alvarado L."/>
            <person name="Berlin A.M."/>
            <person name="Chapman S.B."/>
            <person name="Dewar J."/>
            <person name="Goldberg J."/>
            <person name="Griggs A."/>
            <person name="Gujja S."/>
            <person name="Hansen M."/>
            <person name="Howarth C."/>
            <person name="Imamovic A."/>
            <person name="Larimer J."/>
            <person name="McCowan C."/>
            <person name="Murphy C."/>
            <person name="Pearson M."/>
            <person name="Priest M."/>
            <person name="Roberts A."/>
            <person name="Saif S."/>
            <person name="Shea T."/>
            <person name="Sykes S."/>
            <person name="Wortman J."/>
            <person name="Nusbaum C."/>
            <person name="Birren B."/>
        </authorList>
    </citation>
    <scope>NUCLEOTIDE SEQUENCE [LARGE SCALE GENOMIC DNA]</scope>
    <source>
        <strain evidence="2 3">BCC8398</strain>
    </source>
</reference>